<proteinExistence type="predicted"/>
<evidence type="ECO:0000313" key="3">
    <source>
        <dbReference type="Proteomes" id="UP001165498"/>
    </source>
</evidence>
<comment type="caution">
    <text evidence="2">The sequence shown here is derived from an EMBL/GenBank/DDBJ whole genome shotgun (WGS) entry which is preliminary data.</text>
</comment>
<feature type="region of interest" description="Disordered" evidence="1">
    <location>
        <begin position="407"/>
        <end position="445"/>
    </location>
</feature>
<dbReference type="EMBL" id="JANFQO010000009">
    <property type="protein sequence ID" value="MCQ4165283.1"/>
    <property type="molecule type" value="Genomic_DNA"/>
</dbReference>
<name>A0ABT1QSM0_9GAMM</name>
<dbReference type="Proteomes" id="UP001165498">
    <property type="component" value="Unassembled WGS sequence"/>
</dbReference>
<evidence type="ECO:0000313" key="2">
    <source>
        <dbReference type="EMBL" id="MCQ4165283.1"/>
    </source>
</evidence>
<evidence type="ECO:0000256" key="1">
    <source>
        <dbReference type="SAM" id="MobiDB-lite"/>
    </source>
</evidence>
<dbReference type="RefSeq" id="WP_255914416.1">
    <property type="nucleotide sequence ID" value="NZ_JANFQO010000009.1"/>
</dbReference>
<accession>A0ABT1QSM0</accession>
<protein>
    <submittedName>
        <fullName evidence="2">Uncharacterized protein</fullName>
    </submittedName>
</protein>
<gene>
    <name evidence="2" type="ORF">NM961_11225</name>
</gene>
<organism evidence="2 3">
    <name type="scientific">Tahibacter harae</name>
    <dbReference type="NCBI Taxonomy" id="2963937"/>
    <lineage>
        <taxon>Bacteria</taxon>
        <taxon>Pseudomonadati</taxon>
        <taxon>Pseudomonadota</taxon>
        <taxon>Gammaproteobacteria</taxon>
        <taxon>Lysobacterales</taxon>
        <taxon>Rhodanobacteraceae</taxon>
        <taxon>Tahibacter</taxon>
    </lineage>
</organism>
<reference evidence="2" key="1">
    <citation type="submission" date="2022-07" db="EMBL/GenBank/DDBJ databases">
        <title>Tahibacter sp., a new gammaproteobacterium isolated from the silt sample collected at pig farm.</title>
        <authorList>
            <person name="Chen H."/>
        </authorList>
    </citation>
    <scope>NUCLEOTIDE SEQUENCE</scope>
    <source>
        <strain evidence="2">P2K</strain>
    </source>
</reference>
<sequence length="463" mass="50722">MKQIAVRLNYASMSQGPDGVSATPTFPVRLLDAEGAVLAEGAASVDQPAVLQTDDRQEQVFVRLTWPSGRTETQRLALRSGEEAYSVEFSDSRIAANEWSAWAIPKLNPQTPLLRHGSRLNLDLELARFDKVWLRLWKFAGGVWTLQPLQPQATYRNDTAWQLDLELDAAAWLLQLGGSKVIWRFISLPGGGPARVLITPRDSDDPRADALKVVVTSHRGEAETLLEFLARDALRSAKTLAGSAALAQQLFAAKLADPVSAVAGAYYLLRANPQHNQPLDWYENLYREFRWLPDAAIVYCTRMLREGLRDAPARRAVRKLFGECLERGWPVFGEGVSLLQENAALLRGSGKRAENPDYARVMALGAARAWAGAAASFYGRHPDEPSALQWVGMPGAPRRHRLDPALRYSATPPGRPASVKEKTAKPYPPAGPSATNVDRSRNAAEPAAVAPADAVFLLGSIPR</sequence>
<keyword evidence="3" id="KW-1185">Reference proteome</keyword>